<dbReference type="Proteomes" id="UP000467132">
    <property type="component" value="Unassembled WGS sequence"/>
</dbReference>
<dbReference type="EMBL" id="QXXA01000024">
    <property type="protein sequence ID" value="NBI08200.1"/>
    <property type="molecule type" value="Genomic_DNA"/>
</dbReference>
<organism evidence="2 3">
    <name type="scientific">Senegalia massiliensis</name>
    <dbReference type="NCBI Taxonomy" id="1720316"/>
    <lineage>
        <taxon>Bacteria</taxon>
        <taxon>Bacillati</taxon>
        <taxon>Bacillota</taxon>
        <taxon>Clostridia</taxon>
        <taxon>Eubacteriales</taxon>
        <taxon>Clostridiaceae</taxon>
        <taxon>Senegalia</taxon>
    </lineage>
</organism>
<proteinExistence type="predicted"/>
<feature type="transmembrane region" description="Helical" evidence="1">
    <location>
        <begin position="46"/>
        <end position="64"/>
    </location>
</feature>
<evidence type="ECO:0000256" key="1">
    <source>
        <dbReference type="SAM" id="Phobius"/>
    </source>
</evidence>
<comment type="caution">
    <text evidence="2">The sequence shown here is derived from an EMBL/GenBank/DDBJ whole genome shotgun (WGS) entry which is preliminary data.</text>
</comment>
<sequence>MKKMILNALLGGLSVLVFIIIFTNIFGVDPSTFYKGLIEGTIVEKYYLDLIFFIFIVLALILKVRCID</sequence>
<keyword evidence="1" id="KW-1133">Transmembrane helix</keyword>
<evidence type="ECO:0000313" key="3">
    <source>
        <dbReference type="Proteomes" id="UP000467132"/>
    </source>
</evidence>
<evidence type="ECO:0000313" key="2">
    <source>
        <dbReference type="EMBL" id="NBI08200.1"/>
    </source>
</evidence>
<name>A0A845R199_9CLOT</name>
<dbReference type="AlphaFoldDB" id="A0A845R199"/>
<dbReference type="RefSeq" id="WP_160198662.1">
    <property type="nucleotide sequence ID" value="NZ_QXXA01000024.1"/>
</dbReference>
<keyword evidence="1" id="KW-0472">Membrane</keyword>
<keyword evidence="1" id="KW-0812">Transmembrane</keyword>
<protein>
    <submittedName>
        <fullName evidence="2">Uncharacterized protein</fullName>
    </submittedName>
</protein>
<gene>
    <name evidence="2" type="ORF">D3Z33_15175</name>
</gene>
<feature type="transmembrane region" description="Helical" evidence="1">
    <location>
        <begin position="7"/>
        <end position="26"/>
    </location>
</feature>
<reference evidence="2 3" key="1">
    <citation type="submission" date="2018-08" db="EMBL/GenBank/DDBJ databases">
        <title>Murine metabolic-syndrome-specific gut microbial biobank.</title>
        <authorList>
            <person name="Liu C."/>
        </authorList>
    </citation>
    <scope>NUCLEOTIDE SEQUENCE [LARGE SCALE GENOMIC DNA]</scope>
    <source>
        <strain evidence="2 3">583</strain>
    </source>
</reference>
<accession>A0A845R199</accession>
<keyword evidence="3" id="KW-1185">Reference proteome</keyword>